<keyword evidence="5" id="KW-0472">Membrane</keyword>
<dbReference type="CDD" id="cd07302">
    <property type="entry name" value="CHD"/>
    <property type="match status" value="1"/>
</dbReference>
<dbReference type="InterPro" id="IPR050401">
    <property type="entry name" value="Cyclic_nucleotide_synthase"/>
</dbReference>
<evidence type="ECO:0000256" key="5">
    <source>
        <dbReference type="ARBA" id="ARBA00023136"/>
    </source>
</evidence>
<dbReference type="AlphaFoldDB" id="A0A699ZZ90"/>
<dbReference type="GO" id="GO:0035556">
    <property type="term" value="P:intracellular signal transduction"/>
    <property type="evidence" value="ECO:0007669"/>
    <property type="project" value="InterPro"/>
</dbReference>
<keyword evidence="11" id="KW-1185">Reference proteome</keyword>
<organism evidence="10 11">
    <name type="scientific">Haematococcus lacustris</name>
    <name type="common">Green alga</name>
    <name type="synonym">Haematococcus pluvialis</name>
    <dbReference type="NCBI Taxonomy" id="44745"/>
    <lineage>
        <taxon>Eukaryota</taxon>
        <taxon>Viridiplantae</taxon>
        <taxon>Chlorophyta</taxon>
        <taxon>core chlorophytes</taxon>
        <taxon>Chlorophyceae</taxon>
        <taxon>CS clade</taxon>
        <taxon>Chlamydomonadales</taxon>
        <taxon>Haematococcaceae</taxon>
        <taxon>Haematococcus</taxon>
    </lineage>
</organism>
<feature type="signal peptide" evidence="8">
    <location>
        <begin position="1"/>
        <end position="21"/>
    </location>
</feature>
<evidence type="ECO:0000313" key="10">
    <source>
        <dbReference type="EMBL" id="GFH25129.1"/>
    </source>
</evidence>
<dbReference type="SUPFAM" id="SSF55073">
    <property type="entry name" value="Nucleotide cyclase"/>
    <property type="match status" value="1"/>
</dbReference>
<sequence>AIHISAMSLGAVAAAWPGAAAQSLHEVTVAPLTDPESGQQVLLVVQSDVSERSGLEDRLVTLAAAQTSMLEAMHVLERLMRCAAPSSSPGPVGSSLTQQLDVAALATHHECVTIMFTDIVGFTTMSKECQPAQVMSFLNELFSQLDQLVNKHAVFKVETAGDCYIVCGGLLDEDEDGFMTVSSGQQNGAARTRAARRVLNFAADMMQARFGDTMNTASRMESTSLPGRIQVSQPTYELLGDPQPERWQSTGGIEVKDVTLSGSKHKPGRE</sequence>
<evidence type="ECO:0000256" key="1">
    <source>
        <dbReference type="ARBA" id="ARBA00004370"/>
    </source>
</evidence>
<feature type="chain" id="PRO_5025373950" evidence="8">
    <location>
        <begin position="22"/>
        <end position="270"/>
    </location>
</feature>
<proteinExistence type="predicted"/>
<dbReference type="Proteomes" id="UP000485058">
    <property type="component" value="Unassembled WGS sequence"/>
</dbReference>
<feature type="non-terminal residue" evidence="10">
    <location>
        <position position="1"/>
    </location>
</feature>
<feature type="region of interest" description="Disordered" evidence="7">
    <location>
        <begin position="240"/>
        <end position="270"/>
    </location>
</feature>
<evidence type="ECO:0000256" key="4">
    <source>
        <dbReference type="ARBA" id="ARBA00022989"/>
    </source>
</evidence>
<evidence type="ECO:0000259" key="9">
    <source>
        <dbReference type="PROSITE" id="PS50125"/>
    </source>
</evidence>
<gene>
    <name evidence="10" type="ORF">HaLaN_23042</name>
</gene>
<dbReference type="PROSITE" id="PS50125">
    <property type="entry name" value="GUANYLATE_CYCLASE_2"/>
    <property type="match status" value="1"/>
</dbReference>
<evidence type="ECO:0000256" key="8">
    <source>
        <dbReference type="SAM" id="SignalP"/>
    </source>
</evidence>
<dbReference type="GO" id="GO:0004383">
    <property type="term" value="F:guanylate cyclase activity"/>
    <property type="evidence" value="ECO:0007669"/>
    <property type="project" value="TreeGrafter"/>
</dbReference>
<dbReference type="PANTHER" id="PTHR11920">
    <property type="entry name" value="GUANYLYL CYCLASE"/>
    <property type="match status" value="1"/>
</dbReference>
<dbReference type="PANTHER" id="PTHR11920:SF335">
    <property type="entry name" value="GUANYLATE CYCLASE"/>
    <property type="match status" value="1"/>
</dbReference>
<name>A0A699ZZ90_HAELA</name>
<comment type="caution">
    <text evidence="10">The sequence shown here is derived from an EMBL/GenBank/DDBJ whole genome shotgun (WGS) entry which is preliminary data.</text>
</comment>
<reference evidence="10 11" key="1">
    <citation type="submission" date="2020-02" db="EMBL/GenBank/DDBJ databases">
        <title>Draft genome sequence of Haematococcus lacustris strain NIES-144.</title>
        <authorList>
            <person name="Morimoto D."/>
            <person name="Nakagawa S."/>
            <person name="Yoshida T."/>
            <person name="Sawayama S."/>
        </authorList>
    </citation>
    <scope>NUCLEOTIDE SEQUENCE [LARGE SCALE GENOMIC DNA]</scope>
    <source>
        <strain evidence="10 11">NIES-144</strain>
    </source>
</reference>
<protein>
    <submittedName>
        <fullName evidence="10">Guanylate cyclase domain-containing protein</fullName>
    </submittedName>
</protein>
<keyword evidence="6" id="KW-0456">Lyase</keyword>
<keyword evidence="8" id="KW-0732">Signal</keyword>
<dbReference type="InterPro" id="IPR029787">
    <property type="entry name" value="Nucleotide_cyclase"/>
</dbReference>
<dbReference type="GO" id="GO:0004016">
    <property type="term" value="F:adenylate cyclase activity"/>
    <property type="evidence" value="ECO:0007669"/>
    <property type="project" value="TreeGrafter"/>
</dbReference>
<dbReference type="GO" id="GO:0000166">
    <property type="term" value="F:nucleotide binding"/>
    <property type="evidence" value="ECO:0007669"/>
    <property type="project" value="UniProtKB-KW"/>
</dbReference>
<dbReference type="GO" id="GO:0007168">
    <property type="term" value="P:receptor guanylyl cyclase signaling pathway"/>
    <property type="evidence" value="ECO:0007669"/>
    <property type="project" value="TreeGrafter"/>
</dbReference>
<dbReference type="Gene3D" id="3.30.70.1230">
    <property type="entry name" value="Nucleotide cyclase"/>
    <property type="match status" value="2"/>
</dbReference>
<dbReference type="Pfam" id="PF00211">
    <property type="entry name" value="Guanylate_cyc"/>
    <property type="match status" value="2"/>
</dbReference>
<keyword evidence="3" id="KW-0547">Nucleotide-binding</keyword>
<accession>A0A699ZZ90</accession>
<keyword evidence="4" id="KW-1133">Transmembrane helix</keyword>
<evidence type="ECO:0000256" key="2">
    <source>
        <dbReference type="ARBA" id="ARBA00022692"/>
    </source>
</evidence>
<dbReference type="InterPro" id="IPR001054">
    <property type="entry name" value="A/G_cyclase"/>
</dbReference>
<keyword evidence="2" id="KW-0812">Transmembrane</keyword>
<evidence type="ECO:0000256" key="7">
    <source>
        <dbReference type="SAM" id="MobiDB-lite"/>
    </source>
</evidence>
<evidence type="ECO:0000313" key="11">
    <source>
        <dbReference type="Proteomes" id="UP000485058"/>
    </source>
</evidence>
<evidence type="ECO:0000256" key="3">
    <source>
        <dbReference type="ARBA" id="ARBA00022741"/>
    </source>
</evidence>
<dbReference type="GO" id="GO:0001653">
    <property type="term" value="F:peptide receptor activity"/>
    <property type="evidence" value="ECO:0007669"/>
    <property type="project" value="TreeGrafter"/>
</dbReference>
<comment type="subcellular location">
    <subcellularLocation>
        <location evidence="1">Membrane</location>
    </subcellularLocation>
</comment>
<evidence type="ECO:0000256" key="6">
    <source>
        <dbReference type="ARBA" id="ARBA00023239"/>
    </source>
</evidence>
<dbReference type="SMART" id="SM00044">
    <property type="entry name" value="CYCc"/>
    <property type="match status" value="1"/>
</dbReference>
<dbReference type="GO" id="GO:0005886">
    <property type="term" value="C:plasma membrane"/>
    <property type="evidence" value="ECO:0007669"/>
    <property type="project" value="TreeGrafter"/>
</dbReference>
<feature type="domain" description="Guanylate cyclase" evidence="9">
    <location>
        <begin position="113"/>
        <end position="221"/>
    </location>
</feature>
<dbReference type="EMBL" id="BLLF01002727">
    <property type="protein sequence ID" value="GFH25129.1"/>
    <property type="molecule type" value="Genomic_DNA"/>
</dbReference>